<evidence type="ECO:0000256" key="4">
    <source>
        <dbReference type="ARBA" id="ARBA00022803"/>
    </source>
</evidence>
<evidence type="ECO:0000256" key="8">
    <source>
        <dbReference type="SAM" id="MobiDB-lite"/>
    </source>
</evidence>
<dbReference type="PROSITE" id="PS50005">
    <property type="entry name" value="TPR"/>
    <property type="match status" value="3"/>
</dbReference>
<dbReference type="FunFam" id="1.10.260.100:FF:000002">
    <property type="entry name" value="Stress-induced-phosphoprotein 1 (Hsp70/Hsp90-organizing)"/>
    <property type="match status" value="1"/>
</dbReference>
<dbReference type="InterPro" id="IPR011990">
    <property type="entry name" value="TPR-like_helical_dom_sf"/>
</dbReference>
<evidence type="ECO:0000256" key="2">
    <source>
        <dbReference type="ARBA" id="ARBA00022490"/>
    </source>
</evidence>
<evidence type="ECO:0000259" key="10">
    <source>
        <dbReference type="SMART" id="SM00905"/>
    </source>
</evidence>
<organism evidence="11 12">
    <name type="scientific">Hortaea werneckii</name>
    <name type="common">Black yeast</name>
    <name type="synonym">Cladosporium werneckii</name>
    <dbReference type="NCBI Taxonomy" id="91943"/>
    <lineage>
        <taxon>Eukaryota</taxon>
        <taxon>Fungi</taxon>
        <taxon>Dikarya</taxon>
        <taxon>Ascomycota</taxon>
        <taxon>Pezizomycotina</taxon>
        <taxon>Dothideomycetes</taxon>
        <taxon>Dothideomycetidae</taxon>
        <taxon>Mycosphaerellales</taxon>
        <taxon>Teratosphaeriaceae</taxon>
        <taxon>Hortaea</taxon>
    </lineage>
</organism>
<dbReference type="SMART" id="SM00727">
    <property type="entry name" value="STI1"/>
    <property type="match status" value="2"/>
</dbReference>
<dbReference type="InterPro" id="IPR041243">
    <property type="entry name" value="STI1/HOP_DP"/>
</dbReference>
<feature type="compositionally biased region" description="Basic and acidic residues" evidence="8">
    <location>
        <begin position="208"/>
        <end position="217"/>
    </location>
</feature>
<feature type="compositionally biased region" description="Basic and acidic residues" evidence="8">
    <location>
        <begin position="228"/>
        <end position="239"/>
    </location>
</feature>
<dbReference type="Proteomes" id="UP000269539">
    <property type="component" value="Unassembled WGS sequence"/>
</dbReference>
<dbReference type="Gene3D" id="1.10.260.100">
    <property type="match status" value="2"/>
</dbReference>
<feature type="region of interest" description="Disordered" evidence="8">
    <location>
        <begin position="203"/>
        <end position="268"/>
    </location>
</feature>
<dbReference type="Gene3D" id="3.30.1130.10">
    <property type="match status" value="2"/>
</dbReference>
<protein>
    <recommendedName>
        <fullName evidence="13">Dihydroneopterin aldolase/epimerase domain-containing protein</fullName>
    </recommendedName>
</protein>
<dbReference type="FunFam" id="1.25.40.10:FF:000027">
    <property type="entry name" value="stress-induced-phosphoprotein 1 isoform X1"/>
    <property type="match status" value="1"/>
</dbReference>
<dbReference type="Pfam" id="PF02152">
    <property type="entry name" value="FolB"/>
    <property type="match status" value="1"/>
</dbReference>
<feature type="repeat" description="TPR" evidence="7">
    <location>
        <begin position="2"/>
        <end position="35"/>
    </location>
</feature>
<evidence type="ECO:0000256" key="7">
    <source>
        <dbReference type="PROSITE-ProRule" id="PRU00339"/>
    </source>
</evidence>
<reference evidence="11 12" key="1">
    <citation type="journal article" date="2018" name="BMC Genomics">
        <title>Genomic evidence for intraspecific hybridization in a clonal and extremely halotolerant yeast.</title>
        <authorList>
            <person name="Gostincar C."/>
            <person name="Stajich J.E."/>
            <person name="Zupancic J."/>
            <person name="Zalar P."/>
            <person name="Gunde-Cimerman N."/>
        </authorList>
    </citation>
    <scope>NUCLEOTIDE SEQUENCE [LARGE SCALE GENOMIC DNA]</scope>
    <source>
        <strain evidence="11 12">EXF-10513</strain>
    </source>
</reference>
<dbReference type="GO" id="GO:0005737">
    <property type="term" value="C:cytoplasm"/>
    <property type="evidence" value="ECO:0007669"/>
    <property type="project" value="UniProtKB-SubCell"/>
</dbReference>
<dbReference type="AlphaFoldDB" id="A0A3M7H5P2"/>
<feature type="domain" description="Dihydroneopterin aldolase/epimerase" evidence="10">
    <location>
        <begin position="748"/>
        <end position="863"/>
    </location>
</feature>
<evidence type="ECO:0000259" key="9">
    <source>
        <dbReference type="SMART" id="SM00727"/>
    </source>
</evidence>
<dbReference type="GO" id="GO:0051879">
    <property type="term" value="F:Hsp90 protein binding"/>
    <property type="evidence" value="ECO:0007669"/>
    <property type="project" value="TreeGrafter"/>
</dbReference>
<accession>A0A3M7H5P2</accession>
<feature type="compositionally biased region" description="Basic and acidic residues" evidence="8">
    <location>
        <begin position="251"/>
        <end position="267"/>
    </location>
</feature>
<evidence type="ECO:0000256" key="1">
    <source>
        <dbReference type="ARBA" id="ARBA00004496"/>
    </source>
</evidence>
<dbReference type="InterPro" id="IPR006636">
    <property type="entry name" value="STI1_HS-bd"/>
</dbReference>
<feature type="domain" description="STI1" evidence="9">
    <location>
        <begin position="140"/>
        <end position="179"/>
    </location>
</feature>
<evidence type="ECO:0000256" key="3">
    <source>
        <dbReference type="ARBA" id="ARBA00022737"/>
    </source>
</evidence>
<dbReference type="VEuPathDB" id="FungiDB:BTJ68_05075"/>
<comment type="caution">
    <text evidence="11">The sequence shown here is derived from an EMBL/GenBank/DDBJ whole genome shotgun (WGS) entry which is preliminary data.</text>
</comment>
<sequence length="893" mass="99030">MADALKAEGNKLFAAKDFKGAAEKFSQAIEAEPTNHVLYSNRSGAYASLKQFDKALEDANKTTELKADWAKGWGRKGAALHGTGDLVSAVDAFEHALQLDPSNAQAKSGLESVRRAIDAEAKADGLAGDPSGGLGSMFNDPQMIQKLAANPKTAGYLGDSQFMQKLQSLKNNPNAMSQEMMGDPRFLQVMSVLLGIDMQMGATDDADRDAQKFREQNDKEEDVPMPDSRPKEEPKRAPEPEPEPEPEDEESIAKKKAKEEADKEKAEGTACYKKRQFDEAISHYTKAWEIHKDITYLTNRSAANFEKGDYQACLEDCKQAIEHGREVLADFKLIAKAFGRMGSAYEKMNDLTNAVEYYQRSLTEHRTPDILTKLRAAEKAKITAEKNAYIDPQKAEEARELGNQKFKDADWPAAFDAYSEMVKRAPEDPRGYSNRAACLIKLLTFPGAVADCDEAIKRDPDFIRAYLRKAQALHAMKEFNKCIDVCSEAMAHDKEGKNTREIEAQSQKALQAQYEAREGETDEQAQERIQRDPDIMAILQDPVMQSILQQAKSDPKALQEHMKDAGVRSKIQKLMAAGVIRMGSPSPRLPFLEKTATSITATDTTMSRNADLIHVKELQLPHGLVAPDVWGKPKEQPATISLTVSLQGDGFSTAADKDQLDQSTIHYGELSKRLRGLNHAGQDVEGFVDEAHNCVHAMASKADGKFIVKLAALRVTLPKASMYGEGAVWTRVCEYDDGGKVTRRMGEYGLDEIKIMTLVGVNAYERQAEQPLLLGVNVTRWVQSEGEVEWPRMEEMAGLEGNVAEIIKPTSFETLETLADHTARLLQEEFLATRFPQGCILRLTISKPRAIPFADAPAVEVMRNTHENLRGCVDRESGPRISVRDLNVVKPYA</sequence>
<dbReference type="InterPro" id="IPR019734">
    <property type="entry name" value="TPR_rpt"/>
</dbReference>
<name>A0A3M7H5P2_HORWE</name>
<gene>
    <name evidence="11" type="ORF">D0864_01749</name>
</gene>
<dbReference type="PANTHER" id="PTHR22904">
    <property type="entry name" value="TPR REPEAT CONTAINING PROTEIN"/>
    <property type="match status" value="1"/>
</dbReference>
<dbReference type="PANTHER" id="PTHR22904:SF523">
    <property type="entry name" value="STRESS-INDUCED-PHOSPHOPROTEIN 1"/>
    <property type="match status" value="1"/>
</dbReference>
<dbReference type="GO" id="GO:0042030">
    <property type="term" value="F:ATPase inhibitor activity"/>
    <property type="evidence" value="ECO:0007669"/>
    <property type="project" value="UniProtKB-ARBA"/>
</dbReference>
<dbReference type="Pfam" id="PF13181">
    <property type="entry name" value="TPR_8"/>
    <property type="match status" value="2"/>
</dbReference>
<dbReference type="FunFam" id="1.25.40.10:FF:000020">
    <property type="entry name" value="Stress-induced phosphoprotein 1"/>
    <property type="match status" value="1"/>
</dbReference>
<evidence type="ECO:0000313" key="11">
    <source>
        <dbReference type="EMBL" id="RMZ08385.1"/>
    </source>
</evidence>
<dbReference type="SUPFAM" id="SSF48452">
    <property type="entry name" value="TPR-like"/>
    <property type="match status" value="2"/>
</dbReference>
<dbReference type="FunFam" id="1.25.40.10:FF:000010">
    <property type="entry name" value="Stress-induced phosphoprotein 1"/>
    <property type="match status" value="1"/>
</dbReference>
<keyword evidence="2" id="KW-0963">Cytoplasm</keyword>
<dbReference type="FunFam" id="1.10.260.100:FF:000004">
    <property type="entry name" value="Putative stress-induced-phosphoprotein 1"/>
    <property type="match status" value="1"/>
</dbReference>
<keyword evidence="3" id="KW-0677">Repeat</keyword>
<feature type="compositionally biased region" description="Acidic residues" evidence="8">
    <location>
        <begin position="240"/>
        <end position="250"/>
    </location>
</feature>
<dbReference type="OrthoDB" id="2423701at2759"/>
<dbReference type="SUPFAM" id="SSF55620">
    <property type="entry name" value="Tetrahydrobiopterin biosynthesis enzymes-like"/>
    <property type="match status" value="1"/>
</dbReference>
<dbReference type="EMBL" id="QWIO01000114">
    <property type="protein sequence ID" value="RMZ08385.1"/>
    <property type="molecule type" value="Genomic_DNA"/>
</dbReference>
<evidence type="ECO:0000313" key="12">
    <source>
        <dbReference type="Proteomes" id="UP000269539"/>
    </source>
</evidence>
<comment type="subunit">
    <text evidence="6">Part of a larger complex that includes HSP70, HSP90, and immunophilins.</text>
</comment>
<evidence type="ECO:0000256" key="6">
    <source>
        <dbReference type="ARBA" id="ARBA00064323"/>
    </source>
</evidence>
<keyword evidence="4 7" id="KW-0802">TPR repeat</keyword>
<dbReference type="InterPro" id="IPR006157">
    <property type="entry name" value="FolB_dom"/>
</dbReference>
<proteinExistence type="predicted"/>
<dbReference type="GO" id="GO:0004150">
    <property type="term" value="F:dihydroneopterin aldolase activity"/>
    <property type="evidence" value="ECO:0007669"/>
    <property type="project" value="InterPro"/>
</dbReference>
<dbReference type="Pfam" id="PF17830">
    <property type="entry name" value="STI1-HOP_DP"/>
    <property type="match status" value="2"/>
</dbReference>
<dbReference type="Gene3D" id="1.25.40.10">
    <property type="entry name" value="Tetratricopeptide repeat domain"/>
    <property type="match status" value="3"/>
</dbReference>
<comment type="subcellular location">
    <subcellularLocation>
        <location evidence="1">Cytoplasm</location>
    </subcellularLocation>
</comment>
<feature type="repeat" description="TPR" evidence="7">
    <location>
        <begin position="70"/>
        <end position="103"/>
    </location>
</feature>
<dbReference type="SMART" id="SM00028">
    <property type="entry name" value="TPR"/>
    <property type="match status" value="9"/>
</dbReference>
<keyword evidence="5" id="KW-0289">Folate biosynthesis</keyword>
<evidence type="ECO:0008006" key="13">
    <source>
        <dbReference type="Google" id="ProtNLM"/>
    </source>
</evidence>
<dbReference type="GO" id="GO:0046656">
    <property type="term" value="P:folic acid biosynthetic process"/>
    <property type="evidence" value="ECO:0007669"/>
    <property type="project" value="UniProtKB-KW"/>
</dbReference>
<dbReference type="InterPro" id="IPR043133">
    <property type="entry name" value="GTP-CH-I_C/QueF"/>
</dbReference>
<feature type="domain" description="STI1" evidence="9">
    <location>
        <begin position="532"/>
        <end position="571"/>
    </location>
</feature>
<evidence type="ECO:0000256" key="5">
    <source>
        <dbReference type="ARBA" id="ARBA00022909"/>
    </source>
</evidence>
<feature type="repeat" description="TPR" evidence="7">
    <location>
        <begin position="335"/>
        <end position="368"/>
    </location>
</feature>
<dbReference type="VEuPathDB" id="FungiDB:BTJ68_06291"/>
<dbReference type="SMART" id="SM00905">
    <property type="entry name" value="FolB"/>
    <property type="match status" value="1"/>
</dbReference>